<evidence type="ECO:0000313" key="3">
    <source>
        <dbReference type="Proteomes" id="UP000002489"/>
    </source>
</evidence>
<feature type="compositionally biased region" description="Polar residues" evidence="1">
    <location>
        <begin position="14"/>
        <end position="23"/>
    </location>
</feature>
<sequence length="85" mass="9617">MAQRSHLQIYPGATWTTDNGQHTQAHGGRIIKVGERYYWHGEDKTEGTDFRNINCYSSNDLVDWHYEGAALTRQEPGGLGPERAV</sequence>
<dbReference type="PANTHER" id="PTHR22925:SF3">
    <property type="entry name" value="GLYCOSYL HYDROLASE FAMILY PROTEIN 43"/>
    <property type="match status" value="1"/>
</dbReference>
<dbReference type="Gene3D" id="2.115.10.20">
    <property type="entry name" value="Glycosyl hydrolase domain, family 43"/>
    <property type="match status" value="1"/>
</dbReference>
<dbReference type="InterPro" id="IPR023296">
    <property type="entry name" value="Glyco_hydro_beta-prop_sf"/>
</dbReference>
<dbReference type="STRING" id="426428.A0A0D2YGP6"/>
<evidence type="ECO:0000313" key="2">
    <source>
        <dbReference type="EnsemblFungi" id="FOXG_15487P0"/>
    </source>
</evidence>
<feature type="region of interest" description="Disordered" evidence="1">
    <location>
        <begin position="1"/>
        <end position="23"/>
    </location>
</feature>
<dbReference type="AlphaFoldDB" id="A0A0D2YGP6"/>
<proteinExistence type="predicted"/>
<dbReference type="Proteomes" id="UP000002489">
    <property type="component" value="Unassembled WGS sequence"/>
</dbReference>
<reference evidence="2" key="2">
    <citation type="submission" date="2025-08" db="UniProtKB">
        <authorList>
            <consortium name="EnsemblFungi"/>
        </authorList>
    </citation>
    <scope>IDENTIFICATION</scope>
    <source>
        <strain evidence="2">4287 / CBS 123668 / FGSC 9935 / NRRL 34936</strain>
    </source>
</reference>
<protein>
    <submittedName>
        <fullName evidence="2">Uncharacterized protein</fullName>
    </submittedName>
</protein>
<dbReference type="PANTHER" id="PTHR22925">
    <property type="entry name" value="GLYCOSYL HYDROLASE 43 FAMILY MEMBER"/>
    <property type="match status" value="1"/>
</dbReference>
<dbReference type="SUPFAM" id="SSF75005">
    <property type="entry name" value="Arabinanase/levansucrase/invertase"/>
    <property type="match status" value="1"/>
</dbReference>
<name>A0A0D2YGP6_FUSOF</name>
<gene>
    <name evidence="2" type="primary">28956540</name>
</gene>
<reference evidence="3" key="1">
    <citation type="journal article" date="2012" name="Mol. Plant Microbe Interact.">
        <title>A highly conserved effector in Fusarium oxysporum is required for full virulence on Arabidopsis.</title>
        <authorList>
            <person name="Thatcher L.F."/>
            <person name="Gardiner D.M."/>
            <person name="Kazan K."/>
            <person name="Manners J."/>
        </authorList>
    </citation>
    <scope>NUCLEOTIDE SEQUENCE [LARGE SCALE GENOMIC DNA]</scope>
    <source>
        <strain evidence="3">Fo5176</strain>
    </source>
</reference>
<accession>A0A0D2YGP6</accession>
<dbReference type="VEuPathDB" id="FungiDB:FOXG_15487"/>
<evidence type="ECO:0000256" key="1">
    <source>
        <dbReference type="SAM" id="MobiDB-lite"/>
    </source>
</evidence>
<organism evidence="2 3">
    <name type="scientific">Fusarium oxysporum (strain Fo5176)</name>
    <name type="common">Fusarium vascular wilt</name>
    <dbReference type="NCBI Taxonomy" id="660025"/>
    <lineage>
        <taxon>Eukaryota</taxon>
        <taxon>Fungi</taxon>
        <taxon>Dikarya</taxon>
        <taxon>Ascomycota</taxon>
        <taxon>Pezizomycotina</taxon>
        <taxon>Sordariomycetes</taxon>
        <taxon>Hypocreomycetidae</taxon>
        <taxon>Hypocreales</taxon>
        <taxon>Nectriaceae</taxon>
        <taxon>Fusarium</taxon>
        <taxon>Fusarium oxysporum species complex</taxon>
    </lineage>
</organism>
<dbReference type="EnsemblFungi" id="FOXG_15487T0">
    <property type="protein sequence ID" value="FOXG_15487P0"/>
    <property type="gene ID" value="FOXG_15487"/>
</dbReference>